<name>A0A9P6QJX8_9FUNG</name>
<accession>A0A9P6QJX8</accession>
<dbReference type="EMBL" id="JAAAJB010000034">
    <property type="protein sequence ID" value="KAG0269075.1"/>
    <property type="molecule type" value="Genomic_DNA"/>
</dbReference>
<sequence length="129" mass="14736">MASFPRGSYPFAPRPFPAPQPTQQQQHQRPEHDLGQQQQHHAAHMAAPSHRPAQQPGAPMAHRHWEPQMFAPKGHEQVHFRPPPPSLRSTDYHNDQSLLEDQPDLALIPNRRAEITDVITDVIMQHILV</sequence>
<feature type="region of interest" description="Disordered" evidence="1">
    <location>
        <begin position="1"/>
        <end position="93"/>
    </location>
</feature>
<evidence type="ECO:0000313" key="2">
    <source>
        <dbReference type="EMBL" id="KAG0269075.1"/>
    </source>
</evidence>
<evidence type="ECO:0000256" key="1">
    <source>
        <dbReference type="SAM" id="MobiDB-lite"/>
    </source>
</evidence>
<organism evidence="2 3">
    <name type="scientific">Actinomortierella ambigua</name>
    <dbReference type="NCBI Taxonomy" id="1343610"/>
    <lineage>
        <taxon>Eukaryota</taxon>
        <taxon>Fungi</taxon>
        <taxon>Fungi incertae sedis</taxon>
        <taxon>Mucoromycota</taxon>
        <taxon>Mortierellomycotina</taxon>
        <taxon>Mortierellomycetes</taxon>
        <taxon>Mortierellales</taxon>
        <taxon>Mortierellaceae</taxon>
        <taxon>Actinomortierella</taxon>
    </lineage>
</organism>
<feature type="compositionally biased region" description="Low complexity" evidence="1">
    <location>
        <begin position="36"/>
        <end position="47"/>
    </location>
</feature>
<reference evidence="2" key="1">
    <citation type="journal article" date="2020" name="Fungal Divers.">
        <title>Resolving the Mortierellaceae phylogeny through synthesis of multi-gene phylogenetics and phylogenomics.</title>
        <authorList>
            <person name="Vandepol N."/>
            <person name="Liber J."/>
            <person name="Desiro A."/>
            <person name="Na H."/>
            <person name="Kennedy M."/>
            <person name="Barry K."/>
            <person name="Grigoriev I.V."/>
            <person name="Miller A.N."/>
            <person name="O'Donnell K."/>
            <person name="Stajich J.E."/>
            <person name="Bonito G."/>
        </authorList>
    </citation>
    <scope>NUCLEOTIDE SEQUENCE</scope>
    <source>
        <strain evidence="2">BC1065</strain>
    </source>
</reference>
<dbReference type="AlphaFoldDB" id="A0A9P6QJX8"/>
<evidence type="ECO:0000313" key="3">
    <source>
        <dbReference type="Proteomes" id="UP000807716"/>
    </source>
</evidence>
<proteinExistence type="predicted"/>
<keyword evidence="3" id="KW-1185">Reference proteome</keyword>
<comment type="caution">
    <text evidence="2">The sequence shown here is derived from an EMBL/GenBank/DDBJ whole genome shotgun (WGS) entry which is preliminary data.</text>
</comment>
<protein>
    <submittedName>
        <fullName evidence="2">Uncharacterized protein</fullName>
    </submittedName>
</protein>
<gene>
    <name evidence="2" type="ORF">DFQ27_004834</name>
</gene>
<dbReference type="Proteomes" id="UP000807716">
    <property type="component" value="Unassembled WGS sequence"/>
</dbReference>